<dbReference type="STRING" id="74557.A0A1V9YSX0"/>
<gene>
    <name evidence="4" type="ORF">THRCLA_10140</name>
</gene>
<dbReference type="InterPro" id="IPR050663">
    <property type="entry name" value="Ankyrin-SOCS_Box"/>
</dbReference>
<dbReference type="SUPFAM" id="SSF48403">
    <property type="entry name" value="Ankyrin repeat"/>
    <property type="match status" value="1"/>
</dbReference>
<evidence type="ECO:0000313" key="5">
    <source>
        <dbReference type="Proteomes" id="UP000243217"/>
    </source>
</evidence>
<evidence type="ECO:0000256" key="1">
    <source>
        <dbReference type="ARBA" id="ARBA00022737"/>
    </source>
</evidence>
<evidence type="ECO:0000313" key="4">
    <source>
        <dbReference type="EMBL" id="OQR88721.1"/>
    </source>
</evidence>
<dbReference type="GO" id="GO:0045944">
    <property type="term" value="P:positive regulation of transcription by RNA polymerase II"/>
    <property type="evidence" value="ECO:0007669"/>
    <property type="project" value="TreeGrafter"/>
</dbReference>
<feature type="repeat" description="ANK" evidence="3">
    <location>
        <begin position="42"/>
        <end position="74"/>
    </location>
</feature>
<keyword evidence="5" id="KW-1185">Reference proteome</keyword>
<reference evidence="4 5" key="1">
    <citation type="journal article" date="2014" name="Genome Biol. Evol.">
        <title>The secreted proteins of Achlya hypogyna and Thraustotheca clavata identify the ancestral oomycete secretome and reveal gene acquisitions by horizontal gene transfer.</title>
        <authorList>
            <person name="Misner I."/>
            <person name="Blouin N."/>
            <person name="Leonard G."/>
            <person name="Richards T.A."/>
            <person name="Lane C.E."/>
        </authorList>
    </citation>
    <scope>NUCLEOTIDE SEQUENCE [LARGE SCALE GENOMIC DNA]</scope>
    <source>
        <strain evidence="4 5">ATCC 34112</strain>
    </source>
</reference>
<name>A0A1V9YSX0_9STRA</name>
<comment type="caution">
    <text evidence="4">The sequence shown here is derived from an EMBL/GenBank/DDBJ whole genome shotgun (WGS) entry which is preliminary data.</text>
</comment>
<evidence type="ECO:0000256" key="3">
    <source>
        <dbReference type="PROSITE-ProRule" id="PRU00023"/>
    </source>
</evidence>
<feature type="non-terminal residue" evidence="4">
    <location>
        <position position="1"/>
    </location>
</feature>
<accession>A0A1V9YSX0</accession>
<organism evidence="4 5">
    <name type="scientific">Thraustotheca clavata</name>
    <dbReference type="NCBI Taxonomy" id="74557"/>
    <lineage>
        <taxon>Eukaryota</taxon>
        <taxon>Sar</taxon>
        <taxon>Stramenopiles</taxon>
        <taxon>Oomycota</taxon>
        <taxon>Saprolegniomycetes</taxon>
        <taxon>Saprolegniales</taxon>
        <taxon>Achlyaceae</taxon>
        <taxon>Thraustotheca</taxon>
    </lineage>
</organism>
<dbReference type="EMBL" id="JNBS01003043">
    <property type="protein sequence ID" value="OQR88721.1"/>
    <property type="molecule type" value="Genomic_DNA"/>
</dbReference>
<proteinExistence type="predicted"/>
<feature type="repeat" description="ANK" evidence="3">
    <location>
        <begin position="75"/>
        <end position="107"/>
    </location>
</feature>
<dbReference type="PROSITE" id="PS50088">
    <property type="entry name" value="ANK_REPEAT"/>
    <property type="match status" value="6"/>
</dbReference>
<dbReference type="PRINTS" id="PR01415">
    <property type="entry name" value="ANKYRIN"/>
</dbReference>
<feature type="repeat" description="ANK" evidence="3">
    <location>
        <begin position="141"/>
        <end position="173"/>
    </location>
</feature>
<feature type="repeat" description="ANK" evidence="3">
    <location>
        <begin position="248"/>
        <end position="280"/>
    </location>
</feature>
<dbReference type="InterPro" id="IPR036770">
    <property type="entry name" value="Ankyrin_rpt-contain_sf"/>
</dbReference>
<dbReference type="AlphaFoldDB" id="A0A1V9YSX0"/>
<dbReference type="InterPro" id="IPR002110">
    <property type="entry name" value="Ankyrin_rpt"/>
</dbReference>
<dbReference type="PROSITE" id="PS50297">
    <property type="entry name" value="ANK_REP_REGION"/>
    <property type="match status" value="6"/>
</dbReference>
<dbReference type="PANTHER" id="PTHR24193">
    <property type="entry name" value="ANKYRIN REPEAT PROTEIN"/>
    <property type="match status" value="1"/>
</dbReference>
<dbReference type="Pfam" id="PF12796">
    <property type="entry name" value="Ank_2"/>
    <property type="match status" value="4"/>
</dbReference>
<dbReference type="Gene3D" id="1.25.40.20">
    <property type="entry name" value="Ankyrin repeat-containing domain"/>
    <property type="match status" value="4"/>
</dbReference>
<dbReference type="GO" id="GO:0000976">
    <property type="term" value="F:transcription cis-regulatory region binding"/>
    <property type="evidence" value="ECO:0007669"/>
    <property type="project" value="TreeGrafter"/>
</dbReference>
<protein>
    <submittedName>
        <fullName evidence="4">Ankyrin</fullName>
    </submittedName>
</protein>
<dbReference type="SMART" id="SM00248">
    <property type="entry name" value="ANK"/>
    <property type="match status" value="10"/>
</dbReference>
<dbReference type="Proteomes" id="UP000243217">
    <property type="component" value="Unassembled WGS sequence"/>
</dbReference>
<feature type="repeat" description="ANK" evidence="3">
    <location>
        <begin position="108"/>
        <end position="140"/>
    </location>
</feature>
<keyword evidence="2 3" id="KW-0040">ANK repeat</keyword>
<dbReference type="GO" id="GO:0005634">
    <property type="term" value="C:nucleus"/>
    <property type="evidence" value="ECO:0007669"/>
    <property type="project" value="TreeGrafter"/>
</dbReference>
<sequence length="343" mass="36792">AKSTGNEQLTCLHVAAANGKYVVVDYLLKEYACLFPDTRKVYARTPLHEAALYGHLDVVVVLLAHGALVSPHTTRGRTPLMYAARGGYLGVMECLLDAGANIDEQSETGLTALYEAAKHGQLQAVKFLLKHDANVAISSHTKHSPLHVAIGEGHVEVADALICAGADPKAKDSMGVTVWHEAAGTSADTSLAMVALLQRHHVSLDLDLVDVVMARHPFHYAAVEGHDTFVKALLDTKLVKNVNMQDIDGCTALYYAAANGHDKVVAILLSADADPNLSSIRRSPLHCAVSWQRNKCVELLLAHGAKLDVVDLDGLTPLQVAIKSNFDSIVNLLQLASTRKDAP</sequence>
<keyword evidence="1" id="KW-0677">Repeat</keyword>
<dbReference type="PANTHER" id="PTHR24193:SF121">
    <property type="entry name" value="ADA2A-CONTAINING COMPLEX COMPONENT 3, ISOFORM D"/>
    <property type="match status" value="1"/>
</dbReference>
<dbReference type="OrthoDB" id="194358at2759"/>
<feature type="repeat" description="ANK" evidence="3">
    <location>
        <begin position="280"/>
        <end position="312"/>
    </location>
</feature>
<evidence type="ECO:0000256" key="2">
    <source>
        <dbReference type="ARBA" id="ARBA00023043"/>
    </source>
</evidence>